<accession>A0A6J2XEP1</accession>
<dbReference type="GeneID" id="115877220"/>
<dbReference type="PANTHER" id="PTHR35450">
    <property type="entry name" value="REVERSE TRANSCRIPTASE DOMAIN-CONTAINING PROTEIN"/>
    <property type="match status" value="1"/>
</dbReference>
<reference evidence="3" key="1">
    <citation type="submission" date="2025-08" db="UniProtKB">
        <authorList>
            <consortium name="RefSeq"/>
        </authorList>
    </citation>
    <scope>IDENTIFICATION</scope>
    <source>
        <tissue evidence="3">Gonads</tissue>
    </source>
</reference>
<dbReference type="InParanoid" id="A0A6J2XEP1"/>
<dbReference type="SUPFAM" id="SSF56672">
    <property type="entry name" value="DNA/RNA polymerases"/>
    <property type="match status" value="1"/>
</dbReference>
<dbReference type="InterPro" id="IPR043502">
    <property type="entry name" value="DNA/RNA_pol_sf"/>
</dbReference>
<dbReference type="PROSITE" id="PS50878">
    <property type="entry name" value="RT_POL"/>
    <property type="match status" value="1"/>
</dbReference>
<dbReference type="Proteomes" id="UP000504635">
    <property type="component" value="Unplaced"/>
</dbReference>
<name>A0A6J2XEP1_SITOR</name>
<organism evidence="2 3">
    <name type="scientific">Sitophilus oryzae</name>
    <name type="common">Rice weevil</name>
    <name type="synonym">Curculio oryzae</name>
    <dbReference type="NCBI Taxonomy" id="7048"/>
    <lineage>
        <taxon>Eukaryota</taxon>
        <taxon>Metazoa</taxon>
        <taxon>Ecdysozoa</taxon>
        <taxon>Arthropoda</taxon>
        <taxon>Hexapoda</taxon>
        <taxon>Insecta</taxon>
        <taxon>Pterygota</taxon>
        <taxon>Neoptera</taxon>
        <taxon>Endopterygota</taxon>
        <taxon>Coleoptera</taxon>
        <taxon>Polyphaga</taxon>
        <taxon>Cucujiformia</taxon>
        <taxon>Curculionidae</taxon>
        <taxon>Dryophthorinae</taxon>
        <taxon>Sitophilus</taxon>
    </lineage>
</organism>
<evidence type="ECO:0000313" key="3">
    <source>
        <dbReference type="RefSeq" id="XP_030749239.1"/>
    </source>
</evidence>
<dbReference type="CDD" id="cd01650">
    <property type="entry name" value="RT_nLTR_like"/>
    <property type="match status" value="1"/>
</dbReference>
<dbReference type="Pfam" id="PF00078">
    <property type="entry name" value="RVT_1"/>
    <property type="match status" value="1"/>
</dbReference>
<sequence length="954" mass="109729">MQANNAIKMLKGDQQLNLTDINNIMYAAASVIAGEIKERCEPKAKHKSKEPAWKMRIKKTIEELRQEISIIVEYKKGVTTAQVQKKVDTLIQKYRKDKCITEIEQTIKMKLQAKAQRLRRYTKRSNHYHHNKMFNEDTKKFYRQLNNENNVIKHPPTQQQIEEFWRGILENEVIHNENALWIRAEREKYQHIKSDSWQDFTTEEIATVIKKLNNWKAPGPDKLQNVWLKQFTSLHADLTNAINETIKNPNNAPQWLTTGNTFLLSKGKDTKDPKNYRPITCLPTIFKVLTAAITNRIYSHLIAHKILPDEQKGCRRASRGCKDQLLLSKMVVSTAKKRMRGLGLAWIDYKKAFDSVPHSWISTMMQLCGINPTISQFINKSMQTWKTEMLLFYEEGHIQTEPIKIKRGIFQGDSLSPLLFCMALIPLTNMLNSQNIGFKLDDSTEISHLFYMDDLKLFTKDESQLRLALSTVKEFSDDIRMAFGLDKCATAIYKGGKLIKIDNVKLDEKTSIRNLDIGESYKYLGVEEMDGIDNNKMKTKISKEYYRRVRKILGTELNATNKIKAINTLAVPLMTYSFGIVDWPRSELGKVDCKTRKLLTISGLHHPKADVHRLYIKRRNGGRGLIEIESAFNSAITSLSNYIALNRDKYCKAIATHDEKKAKYSIQKEAINILAKFSKQETTTQNIENLKHSIERNKIESLEQKRLHGQFYRNLHKPTVDREGSTAWLRSSGLKGETESLIIAAQDQALKTRYYQKNILKQSIDSKCRMCNRAEEHISHLVAGCSTLAPTEYTHRHNKVAAYIHWIICRELGVQVQDKYYEHVPEKVLNINDTVVLWDVPIITDRTILANRPDLVFHDKKNSICLLIDMSVPDDNNISAKEAEKISKYKDLEIEISRMWNTKSKVVPVVVGALGMLTKGHSNFIKLIPGHPSTNEVQKIALLGTAHILRKVLG</sequence>
<proteinExistence type="predicted"/>
<dbReference type="GO" id="GO:0071897">
    <property type="term" value="P:DNA biosynthetic process"/>
    <property type="evidence" value="ECO:0007669"/>
    <property type="project" value="UniProtKB-ARBA"/>
</dbReference>
<dbReference type="RefSeq" id="XP_030749239.1">
    <property type="nucleotide sequence ID" value="XM_030893379.1"/>
</dbReference>
<dbReference type="PANTHER" id="PTHR35450:SF2">
    <property type="entry name" value="REVERSE TRANSCRIPTASE DOMAIN-CONTAINING PROTEIN"/>
    <property type="match status" value="1"/>
</dbReference>
<dbReference type="InterPro" id="IPR000477">
    <property type="entry name" value="RT_dom"/>
</dbReference>
<dbReference type="AlphaFoldDB" id="A0A6J2XEP1"/>
<evidence type="ECO:0000259" key="1">
    <source>
        <dbReference type="PROSITE" id="PS50878"/>
    </source>
</evidence>
<keyword evidence="2" id="KW-1185">Reference proteome</keyword>
<protein>
    <submittedName>
        <fullName evidence="3">Uncharacterized protein LOC115877220</fullName>
    </submittedName>
</protein>
<evidence type="ECO:0000313" key="2">
    <source>
        <dbReference type="Proteomes" id="UP000504635"/>
    </source>
</evidence>
<feature type="domain" description="Reverse transcriptase" evidence="1">
    <location>
        <begin position="245"/>
        <end position="528"/>
    </location>
</feature>
<gene>
    <name evidence="3" type="primary">LOC115877220</name>
</gene>
<dbReference type="KEGG" id="soy:115877220"/>
<dbReference type="OrthoDB" id="6703544at2759"/>